<keyword evidence="10" id="KW-1185">Reference proteome</keyword>
<keyword evidence="4 7" id="KW-1133">Transmembrane helix</keyword>
<dbReference type="PANTHER" id="PTHR30572:SF9">
    <property type="entry name" value="ABC TRANSPORTER PERMEASE PROTEIN"/>
    <property type="match status" value="1"/>
</dbReference>
<feature type="region of interest" description="Disordered" evidence="6">
    <location>
        <begin position="416"/>
        <end position="445"/>
    </location>
</feature>
<evidence type="ECO:0000256" key="2">
    <source>
        <dbReference type="ARBA" id="ARBA00022475"/>
    </source>
</evidence>
<organism evidence="9 10">
    <name type="scientific">Candidatus Enterococcus myersii</name>
    <dbReference type="NCBI Taxonomy" id="2815322"/>
    <lineage>
        <taxon>Bacteria</taxon>
        <taxon>Bacillati</taxon>
        <taxon>Bacillota</taxon>
        <taxon>Bacilli</taxon>
        <taxon>Lactobacillales</taxon>
        <taxon>Enterococcaceae</taxon>
        <taxon>Enterococcus</taxon>
    </lineage>
</organism>
<dbReference type="EMBL" id="JAFLVT010000008">
    <property type="protein sequence ID" value="MBO0449450.1"/>
    <property type="molecule type" value="Genomic_DNA"/>
</dbReference>
<evidence type="ECO:0000256" key="1">
    <source>
        <dbReference type="ARBA" id="ARBA00004651"/>
    </source>
</evidence>
<dbReference type="PANTHER" id="PTHR30572">
    <property type="entry name" value="MEMBRANE COMPONENT OF TRANSPORTER-RELATED"/>
    <property type="match status" value="1"/>
</dbReference>
<feature type="compositionally biased region" description="Polar residues" evidence="6">
    <location>
        <begin position="424"/>
        <end position="437"/>
    </location>
</feature>
<comment type="subcellular location">
    <subcellularLocation>
        <location evidence="1">Cell membrane</location>
        <topology evidence="1">Multi-pass membrane protein</topology>
    </subcellularLocation>
</comment>
<evidence type="ECO:0000259" key="8">
    <source>
        <dbReference type="Pfam" id="PF02687"/>
    </source>
</evidence>
<dbReference type="RefSeq" id="WP_206903557.1">
    <property type="nucleotide sequence ID" value="NZ_JAFLVT010000008.1"/>
</dbReference>
<evidence type="ECO:0000256" key="5">
    <source>
        <dbReference type="ARBA" id="ARBA00023136"/>
    </source>
</evidence>
<comment type="caution">
    <text evidence="9">The sequence shown here is derived from an EMBL/GenBank/DDBJ whole genome shotgun (WGS) entry which is preliminary data.</text>
</comment>
<keyword evidence="3 7" id="KW-0812">Transmembrane</keyword>
<evidence type="ECO:0000256" key="6">
    <source>
        <dbReference type="SAM" id="MobiDB-lite"/>
    </source>
</evidence>
<evidence type="ECO:0000256" key="7">
    <source>
        <dbReference type="SAM" id="Phobius"/>
    </source>
</evidence>
<evidence type="ECO:0000313" key="10">
    <source>
        <dbReference type="Proteomes" id="UP000664256"/>
    </source>
</evidence>
<dbReference type="InterPro" id="IPR003838">
    <property type="entry name" value="ABC3_permease_C"/>
</dbReference>
<feature type="transmembrane region" description="Helical" evidence="7">
    <location>
        <begin position="477"/>
        <end position="500"/>
    </location>
</feature>
<reference evidence="9 10" key="1">
    <citation type="submission" date="2021-03" db="EMBL/GenBank/DDBJ databases">
        <title>Enterococcal diversity collection.</title>
        <authorList>
            <person name="Gilmore M.S."/>
            <person name="Schwartzman J."/>
            <person name="Van Tyne D."/>
            <person name="Martin M."/>
            <person name="Earl A.M."/>
            <person name="Manson A.L."/>
            <person name="Straub T."/>
            <person name="Salamzade R."/>
            <person name="Saavedra J."/>
            <person name="Lebreton F."/>
            <person name="Prichula J."/>
            <person name="Schaufler K."/>
            <person name="Gaca A."/>
            <person name="Sgardioli B."/>
            <person name="Wagenaar J."/>
            <person name="Strong T."/>
        </authorList>
    </citation>
    <scope>NUCLEOTIDE SEQUENCE [LARGE SCALE GENOMIC DNA]</scope>
    <source>
        <strain evidence="9 10">MJM12</strain>
    </source>
</reference>
<proteinExistence type="predicted"/>
<accession>A0ABS3H7M1</accession>
<keyword evidence="2" id="KW-1003">Cell membrane</keyword>
<protein>
    <submittedName>
        <fullName evidence="9">ABC transporter permease</fullName>
    </submittedName>
</protein>
<feature type="region of interest" description="Disordered" evidence="6">
    <location>
        <begin position="67"/>
        <end position="88"/>
    </location>
</feature>
<dbReference type="Proteomes" id="UP000664256">
    <property type="component" value="Unassembled WGS sequence"/>
</dbReference>
<feature type="transmembrane region" description="Helical" evidence="7">
    <location>
        <begin position="375"/>
        <end position="396"/>
    </location>
</feature>
<keyword evidence="5 7" id="KW-0472">Membrane</keyword>
<feature type="domain" description="ABC3 transporter permease C-terminal" evidence="8">
    <location>
        <begin position="335"/>
        <end position="412"/>
    </location>
</feature>
<evidence type="ECO:0000256" key="3">
    <source>
        <dbReference type="ARBA" id="ARBA00022692"/>
    </source>
</evidence>
<dbReference type="InterPro" id="IPR050250">
    <property type="entry name" value="Macrolide_Exporter_MacB"/>
</dbReference>
<evidence type="ECO:0000256" key="4">
    <source>
        <dbReference type="ARBA" id="ARBA00022989"/>
    </source>
</evidence>
<dbReference type="Pfam" id="PF02687">
    <property type="entry name" value="FtsX"/>
    <property type="match status" value="1"/>
</dbReference>
<sequence>MNFFKRAYQSLWAKKGRSVLLIAVFSAILIFVLAGLTIKSAAEVASENAKKSIGATVTLTTNRAAMFQKSEEDESSETSTRPDPASFNLTPVNLADAKKIAALSQVKSYSFEVSTSAAKSTGITPISSEADQVENTSSTQNSENENMKNPGGQMPANMGQMDQGDFQITGVLASDSYSTFAAGTAKITSGTALSEKDEGSNNVLIESSLASANDLTVGDTFKIKNSEDKDVTVKVKGIYETSDSGTSMGMRFNFMNPANTIFSSYTLANSLKGSTSADTIDSAVYNLADPKEMTKFVKKANQLIDTDTYSLQTNDQMYQQMLQPLNNVSDFAKNIIVLVVVAGVIILTLIVMLTIRERRYEIGVLLSLGESRFKVILQFFSEIFVCMIFALVIATFSGNLVGNAVGNQLLQQQNQTTVTNNQASRTNDQGNPPSEQNGGPAGGKMGEFGARGGGFGSVMQTSEEVKELKISVSPTEIASLAAMGLAISLLAILLASVGILRLNPKKILVS</sequence>
<feature type="region of interest" description="Disordered" evidence="6">
    <location>
        <begin position="124"/>
        <end position="152"/>
    </location>
</feature>
<name>A0ABS3H7M1_9ENTE</name>
<feature type="transmembrane region" description="Helical" evidence="7">
    <location>
        <begin position="335"/>
        <end position="355"/>
    </location>
</feature>
<evidence type="ECO:0000313" key="9">
    <source>
        <dbReference type="EMBL" id="MBO0449450.1"/>
    </source>
</evidence>
<gene>
    <name evidence="9" type="ORF">JZO76_07840</name>
</gene>
<feature type="compositionally biased region" description="Low complexity" evidence="6">
    <location>
        <begin position="134"/>
        <end position="144"/>
    </location>
</feature>